<proteinExistence type="predicted"/>
<gene>
    <name evidence="2" type="ORF">ERS007741_00121</name>
</gene>
<protein>
    <submittedName>
        <fullName evidence="2">Uncharacterized protein</fullName>
    </submittedName>
</protein>
<name>A0A655I4S2_MYCTX</name>
<evidence type="ECO:0000313" key="2">
    <source>
        <dbReference type="EMBL" id="COV53700.1"/>
    </source>
</evidence>
<sequence length="95" mass="9498">MANCEVTAENEAAAEPKSPASPVQADAAANIGPGPAPANISAELISGGNTEKFITTIPSAGHTHRASRRCLAPTAAKPTKKPGASDGRRLNPGNA</sequence>
<feature type="region of interest" description="Disordered" evidence="1">
    <location>
        <begin position="1"/>
        <end position="36"/>
    </location>
</feature>
<evidence type="ECO:0000256" key="1">
    <source>
        <dbReference type="SAM" id="MobiDB-lite"/>
    </source>
</evidence>
<feature type="region of interest" description="Disordered" evidence="1">
    <location>
        <begin position="59"/>
        <end position="95"/>
    </location>
</feature>
<organism evidence="2 3">
    <name type="scientific">Mycobacterium tuberculosis</name>
    <dbReference type="NCBI Taxonomy" id="1773"/>
    <lineage>
        <taxon>Bacteria</taxon>
        <taxon>Bacillati</taxon>
        <taxon>Actinomycetota</taxon>
        <taxon>Actinomycetes</taxon>
        <taxon>Mycobacteriales</taxon>
        <taxon>Mycobacteriaceae</taxon>
        <taxon>Mycobacterium</taxon>
        <taxon>Mycobacterium tuberculosis complex</taxon>
    </lineage>
</organism>
<dbReference type="EMBL" id="CHKL01000005">
    <property type="protein sequence ID" value="COV53700.1"/>
    <property type="molecule type" value="Genomic_DNA"/>
</dbReference>
<accession>A0A655I4S2</accession>
<reference evidence="2 3" key="1">
    <citation type="submission" date="2015-03" db="EMBL/GenBank/DDBJ databases">
        <authorList>
            <consortium name="Pathogen Informatics"/>
        </authorList>
    </citation>
    <scope>NUCLEOTIDE SEQUENCE [LARGE SCALE GENOMIC DNA]</scope>
    <source>
        <strain evidence="2 3">P00601463</strain>
    </source>
</reference>
<feature type="compositionally biased region" description="Low complexity" evidence="1">
    <location>
        <begin position="9"/>
        <end position="36"/>
    </location>
</feature>
<dbReference type="Proteomes" id="UP000048600">
    <property type="component" value="Unassembled WGS sequence"/>
</dbReference>
<evidence type="ECO:0000313" key="3">
    <source>
        <dbReference type="Proteomes" id="UP000048600"/>
    </source>
</evidence>
<dbReference type="AlphaFoldDB" id="A0A655I4S2"/>